<comment type="caution">
    <text evidence="2">The sequence shown here is derived from an EMBL/GenBank/DDBJ whole genome shotgun (WGS) entry which is preliminary data.</text>
</comment>
<keyword evidence="3" id="KW-1185">Reference proteome</keyword>
<sequence length="222" mass="23144">MKKLQAALLAAGLIAAGSAQASIISHEAWNDHETTDIEQSLSFAQFDASLGSLTSVTLNLLGESISSTILENRAANGQTFRYTSELEFTFNLAGLDNVIDLPDPAFTTTLATTNGSTSLGHGESLDLGTTVDNGVFSLILTSAADLALFTGGDHFSVNCSTLSISSFAGGGGNIDTNQTTTGACGAEIVYTYSTPTAEVSEPWSLWLFGAGLFSFAAMRRFS</sequence>
<evidence type="ECO:0000313" key="3">
    <source>
        <dbReference type="Proteomes" id="UP001236258"/>
    </source>
</evidence>
<reference evidence="2 3" key="1">
    <citation type="submission" date="2023-08" db="EMBL/GenBank/DDBJ databases">
        <authorList>
            <person name="Joshi A."/>
            <person name="Thite S."/>
        </authorList>
    </citation>
    <scope>NUCLEOTIDE SEQUENCE [LARGE SCALE GENOMIC DNA]</scope>
    <source>
        <strain evidence="2 3">1E1</strain>
    </source>
</reference>
<name>A0ABT9GT33_9GAMM</name>
<dbReference type="NCBIfam" id="NF033208">
    <property type="entry name" value="choice_anch_E"/>
    <property type="match status" value="1"/>
</dbReference>
<dbReference type="Proteomes" id="UP001236258">
    <property type="component" value="Unassembled WGS sequence"/>
</dbReference>
<dbReference type="RefSeq" id="WP_305945974.1">
    <property type="nucleotide sequence ID" value="NZ_JAUZVY010000005.1"/>
</dbReference>
<evidence type="ECO:0000313" key="2">
    <source>
        <dbReference type="EMBL" id="MDP4529930.1"/>
    </source>
</evidence>
<keyword evidence="1" id="KW-0732">Signal</keyword>
<gene>
    <name evidence="2" type="ORF">Q3O59_12950</name>
</gene>
<protein>
    <submittedName>
        <fullName evidence="2">Choice-of-anchor E domain-containing protein</fullName>
    </submittedName>
</protein>
<accession>A0ABT9GT33</accession>
<proteinExistence type="predicted"/>
<dbReference type="EMBL" id="JAUZVY010000005">
    <property type="protein sequence ID" value="MDP4529930.1"/>
    <property type="molecule type" value="Genomic_DNA"/>
</dbReference>
<organism evidence="2 3">
    <name type="scientific">Alkalimonas delamerensis</name>
    <dbReference type="NCBI Taxonomy" id="265981"/>
    <lineage>
        <taxon>Bacteria</taxon>
        <taxon>Pseudomonadati</taxon>
        <taxon>Pseudomonadota</taxon>
        <taxon>Gammaproteobacteria</taxon>
        <taxon>Alkalimonas</taxon>
    </lineage>
</organism>
<feature type="signal peptide" evidence="1">
    <location>
        <begin position="1"/>
        <end position="21"/>
    </location>
</feature>
<evidence type="ECO:0000256" key="1">
    <source>
        <dbReference type="SAM" id="SignalP"/>
    </source>
</evidence>
<feature type="chain" id="PRO_5045370251" evidence="1">
    <location>
        <begin position="22"/>
        <end position="222"/>
    </location>
</feature>